<protein>
    <submittedName>
        <fullName evidence="1">Uncharacterized protein</fullName>
    </submittedName>
</protein>
<proteinExistence type="predicted"/>
<name>A0ABY2QJB8_9SPHN</name>
<reference evidence="1 2" key="1">
    <citation type="submission" date="2019-04" db="EMBL/GenBank/DDBJ databases">
        <title>Microbes associate with the intestines of laboratory mice.</title>
        <authorList>
            <person name="Navarre W."/>
            <person name="Wong E."/>
            <person name="Huang K.C."/>
            <person name="Tropini C."/>
            <person name="Ng K."/>
            <person name="Yu B."/>
        </authorList>
    </citation>
    <scope>NUCLEOTIDE SEQUENCE [LARGE SCALE GENOMIC DNA]</scope>
    <source>
        <strain evidence="1 2">NM83_B4-11</strain>
    </source>
</reference>
<gene>
    <name evidence="1" type="ORF">E5988_05335</name>
</gene>
<dbReference type="EMBL" id="SSTI01000003">
    <property type="protein sequence ID" value="THG40999.1"/>
    <property type="molecule type" value="Genomic_DNA"/>
</dbReference>
<keyword evidence="2" id="KW-1185">Reference proteome</keyword>
<comment type="caution">
    <text evidence="1">The sequence shown here is derived from an EMBL/GenBank/DDBJ whole genome shotgun (WGS) entry which is preliminary data.</text>
</comment>
<organism evidence="1 2">
    <name type="scientific">Sphingomonas olei</name>
    <dbReference type="NCBI Taxonomy" id="1886787"/>
    <lineage>
        <taxon>Bacteria</taxon>
        <taxon>Pseudomonadati</taxon>
        <taxon>Pseudomonadota</taxon>
        <taxon>Alphaproteobacteria</taxon>
        <taxon>Sphingomonadales</taxon>
        <taxon>Sphingomonadaceae</taxon>
        <taxon>Sphingomonas</taxon>
    </lineage>
</organism>
<sequence length="200" mass="22405">MPDAEPPATLPPATVEAILAAAGRSGPYPPALIERLGRWLDDVLERATHRVQRRPLTPEDVDKLERAYVRFSYIVQALQDRTTPPPVIPTRDCQTDWEHWIATHRALGFRRGPRESIEWQLIGELIAFYETVSDRPASAAQPGGLTMTFLTTALGELRSHVPDALRSNFASPKNGVLRRQLSALKGGYFRFVAQDLRTLL</sequence>
<dbReference type="Proteomes" id="UP000308038">
    <property type="component" value="Unassembled WGS sequence"/>
</dbReference>
<evidence type="ECO:0000313" key="1">
    <source>
        <dbReference type="EMBL" id="THG40999.1"/>
    </source>
</evidence>
<accession>A0ABY2QJB8</accession>
<dbReference type="RefSeq" id="WP_136450974.1">
    <property type="nucleotide sequence ID" value="NZ_SSTI01000003.1"/>
</dbReference>
<evidence type="ECO:0000313" key="2">
    <source>
        <dbReference type="Proteomes" id="UP000308038"/>
    </source>
</evidence>